<proteinExistence type="predicted"/>
<dbReference type="AlphaFoldDB" id="A0A0E9X0N1"/>
<reference evidence="1" key="2">
    <citation type="journal article" date="2015" name="Fish Shellfish Immunol.">
        <title>Early steps in the European eel (Anguilla anguilla)-Vibrio vulnificus interaction in the gills: Role of the RtxA13 toxin.</title>
        <authorList>
            <person name="Callol A."/>
            <person name="Pajuelo D."/>
            <person name="Ebbesson L."/>
            <person name="Teles M."/>
            <person name="MacKenzie S."/>
            <person name="Amaro C."/>
        </authorList>
    </citation>
    <scope>NUCLEOTIDE SEQUENCE</scope>
</reference>
<dbReference type="EMBL" id="GBXM01012413">
    <property type="protein sequence ID" value="JAH96164.1"/>
    <property type="molecule type" value="Transcribed_RNA"/>
</dbReference>
<organism evidence="1">
    <name type="scientific">Anguilla anguilla</name>
    <name type="common">European freshwater eel</name>
    <name type="synonym">Muraena anguilla</name>
    <dbReference type="NCBI Taxonomy" id="7936"/>
    <lineage>
        <taxon>Eukaryota</taxon>
        <taxon>Metazoa</taxon>
        <taxon>Chordata</taxon>
        <taxon>Craniata</taxon>
        <taxon>Vertebrata</taxon>
        <taxon>Euteleostomi</taxon>
        <taxon>Actinopterygii</taxon>
        <taxon>Neopterygii</taxon>
        <taxon>Teleostei</taxon>
        <taxon>Anguilliformes</taxon>
        <taxon>Anguillidae</taxon>
        <taxon>Anguilla</taxon>
    </lineage>
</organism>
<accession>A0A0E9X0N1</accession>
<name>A0A0E9X0N1_ANGAN</name>
<evidence type="ECO:0000313" key="1">
    <source>
        <dbReference type="EMBL" id="JAH96164.1"/>
    </source>
</evidence>
<sequence length="45" mass="5471">MKFSMSQKATQNDQTSWRIFIRMRNRPVCPPKQQRAVLHINRHFS</sequence>
<reference evidence="1" key="1">
    <citation type="submission" date="2014-11" db="EMBL/GenBank/DDBJ databases">
        <authorList>
            <person name="Amaro Gonzalez C."/>
        </authorList>
    </citation>
    <scope>NUCLEOTIDE SEQUENCE</scope>
</reference>
<protein>
    <submittedName>
        <fullName evidence="1">Uncharacterized protein</fullName>
    </submittedName>
</protein>